<dbReference type="SUPFAM" id="SSF51445">
    <property type="entry name" value="(Trans)glycosidases"/>
    <property type="match status" value="1"/>
</dbReference>
<dbReference type="InterPro" id="IPR013780">
    <property type="entry name" value="Glyco_hydro_b"/>
</dbReference>
<evidence type="ECO:0000256" key="3">
    <source>
        <dbReference type="ARBA" id="ARBA00012756"/>
    </source>
</evidence>
<comment type="caution">
    <text evidence="11">The sequence shown here is derived from an EMBL/GenBank/DDBJ whole genome shotgun (WGS) entry which is preliminary data.</text>
</comment>
<accession>A0ABS5TU66</accession>
<reference evidence="11 12" key="1">
    <citation type="submission" date="2021-05" db="EMBL/GenBank/DDBJ databases">
        <title>Description of Cellulomonas sp. DKR-3 sp. nov.</title>
        <authorList>
            <person name="Dahal R.H."/>
            <person name="Chaudhary D.K."/>
        </authorList>
    </citation>
    <scope>NUCLEOTIDE SEQUENCE [LARGE SCALE GENOMIC DNA]</scope>
    <source>
        <strain evidence="11 12">DKR-3</strain>
    </source>
</reference>
<dbReference type="InterPro" id="IPR013739">
    <property type="entry name" value="Beta_galactosidase_C"/>
</dbReference>
<dbReference type="PANTHER" id="PTHR36447">
    <property type="entry name" value="BETA-GALACTOSIDASE GANA"/>
    <property type="match status" value="1"/>
</dbReference>
<organism evidence="11 12">
    <name type="scientific">Cellulomonas fulva</name>
    <dbReference type="NCBI Taxonomy" id="2835530"/>
    <lineage>
        <taxon>Bacteria</taxon>
        <taxon>Bacillati</taxon>
        <taxon>Actinomycetota</taxon>
        <taxon>Actinomycetes</taxon>
        <taxon>Micrococcales</taxon>
        <taxon>Cellulomonadaceae</taxon>
        <taxon>Cellulomonas</taxon>
    </lineage>
</organism>
<dbReference type="SUPFAM" id="SSF52317">
    <property type="entry name" value="Class I glutamine amidotransferase-like"/>
    <property type="match status" value="1"/>
</dbReference>
<dbReference type="EC" id="3.2.1.23" evidence="3 6"/>
<dbReference type="InterPro" id="IPR029062">
    <property type="entry name" value="Class_I_gatase-like"/>
</dbReference>
<evidence type="ECO:0000313" key="11">
    <source>
        <dbReference type="EMBL" id="MBT0992683.1"/>
    </source>
</evidence>
<evidence type="ECO:0000256" key="6">
    <source>
        <dbReference type="PIRNR" id="PIRNR001084"/>
    </source>
</evidence>
<evidence type="ECO:0000256" key="7">
    <source>
        <dbReference type="SAM" id="MobiDB-lite"/>
    </source>
</evidence>
<feature type="domain" description="Beta-galactosidase trimerisation" evidence="9">
    <location>
        <begin position="416"/>
        <end position="620"/>
    </location>
</feature>
<dbReference type="EMBL" id="JAHBOH010000001">
    <property type="protein sequence ID" value="MBT0992683.1"/>
    <property type="molecule type" value="Genomic_DNA"/>
</dbReference>
<evidence type="ECO:0000256" key="2">
    <source>
        <dbReference type="ARBA" id="ARBA00005940"/>
    </source>
</evidence>
<feature type="domain" description="Beta-galactosidase C-terminal" evidence="10">
    <location>
        <begin position="630"/>
        <end position="690"/>
    </location>
</feature>
<dbReference type="InterPro" id="IPR017853">
    <property type="entry name" value="GH"/>
</dbReference>
<comment type="similarity">
    <text evidence="2 6">Belongs to the glycosyl hydrolase 42 family.</text>
</comment>
<dbReference type="Gene3D" id="3.20.20.80">
    <property type="entry name" value="Glycosidases"/>
    <property type="match status" value="1"/>
</dbReference>
<dbReference type="InterPro" id="IPR003476">
    <property type="entry name" value="Glyco_hydro_42"/>
</dbReference>
<dbReference type="Gene3D" id="3.40.50.880">
    <property type="match status" value="1"/>
</dbReference>
<dbReference type="PIRSF" id="PIRSF001084">
    <property type="entry name" value="B-galactosidase"/>
    <property type="match status" value="1"/>
</dbReference>
<evidence type="ECO:0000259" key="8">
    <source>
        <dbReference type="Pfam" id="PF02449"/>
    </source>
</evidence>
<dbReference type="Pfam" id="PF02449">
    <property type="entry name" value="Glyco_hydro_42"/>
    <property type="match status" value="1"/>
</dbReference>
<name>A0ABS5TU66_9CELL</name>
<feature type="compositionally biased region" description="Basic and acidic residues" evidence="7">
    <location>
        <begin position="698"/>
        <end position="712"/>
    </location>
</feature>
<keyword evidence="12" id="KW-1185">Reference proteome</keyword>
<dbReference type="Gene3D" id="2.60.40.1180">
    <property type="entry name" value="Golgi alpha-mannosidase II"/>
    <property type="match status" value="1"/>
</dbReference>
<dbReference type="Pfam" id="PF08532">
    <property type="entry name" value="Glyco_hydro_42M"/>
    <property type="match status" value="1"/>
</dbReference>
<evidence type="ECO:0000256" key="4">
    <source>
        <dbReference type="ARBA" id="ARBA00022801"/>
    </source>
</evidence>
<evidence type="ECO:0000259" key="9">
    <source>
        <dbReference type="Pfam" id="PF08532"/>
    </source>
</evidence>
<dbReference type="InterPro" id="IPR013529">
    <property type="entry name" value="Glyco_hydro_42_N"/>
</dbReference>
<feature type="domain" description="Glycoside hydrolase family 42 N-terminal" evidence="8">
    <location>
        <begin position="40"/>
        <end position="403"/>
    </location>
</feature>
<dbReference type="Pfam" id="PF08533">
    <property type="entry name" value="Glyco_hydro_42C"/>
    <property type="match status" value="1"/>
</dbReference>
<feature type="region of interest" description="Disordered" evidence="7">
    <location>
        <begin position="692"/>
        <end position="712"/>
    </location>
</feature>
<evidence type="ECO:0000313" key="12">
    <source>
        <dbReference type="Proteomes" id="UP000722125"/>
    </source>
</evidence>
<dbReference type="RefSeq" id="WP_214345700.1">
    <property type="nucleotide sequence ID" value="NZ_JAHBOH010000001.1"/>
</dbReference>
<proteinExistence type="inferred from homology"/>
<dbReference type="Proteomes" id="UP000722125">
    <property type="component" value="Unassembled WGS sequence"/>
</dbReference>
<evidence type="ECO:0000256" key="1">
    <source>
        <dbReference type="ARBA" id="ARBA00001412"/>
    </source>
</evidence>
<keyword evidence="5 6" id="KW-0326">Glycosidase</keyword>
<dbReference type="InterPro" id="IPR013738">
    <property type="entry name" value="Beta_galactosidase_Trimer"/>
</dbReference>
<protein>
    <recommendedName>
        <fullName evidence="3 6">Beta-galactosidase</fullName>
        <shortName evidence="6">Beta-gal</shortName>
        <ecNumber evidence="3 6">3.2.1.23</ecNumber>
    </recommendedName>
</protein>
<sequence>MTGTASSAAAPRSTSSRAGLARLTGLPALTGARGLLYGGDYNPEQWPREVWPQDVALMREAGVNLVTVGVFSWSVLEPEPGVLELDWLDEVLDLLHGAGVAVDLATPSASPPPWLAALHPETSSVDARGVRMAVGSRNHFCPSAPAYREAALRVARALAARYADHPALAMWHVGNEFGQECFCDLCAAELRAWLVARYGDVAGLNAAWGTAFWSQRYRSFDEVVPPRAAPYLHNPAQAVDWRRFTSDQMRTLYREQAAVLRAGSDAPVTTNFMGFFGGVDQHSWAADLDVVADDHYGDPQDPASPARSALTHDLTRGVGGGAPWLLMEQAAGAVNWRPHNVPKSTAQMLQDSLRAVAHGADGVCYFQWRASASGAESFHSALLPHAGPDSRLHRAVREQGRLLAGLRDVVGAPVRARAALVFDWPSLWAGELPARPSDRLRVVEQLEAYHRPLWRAGIATDVVPPDADLDRYDLVVVPALPLVDDAAAAALARVPERGGVLLVGPFSAVMDPTTRVRTGAFPAPWTAALGLAGEEWRPLPDEGVGVTGAYGDFTATVWSERLRAADAEVLARFAGADLAGEPALLRRRDPSGGQAWYVATVPPEDVLARVVADCADAAGLVAPLPQVPDDVEVAVRGDLIFLLNHADDARVVALPGTDGAAPHGPGARDLLGGEVAEGRVRLAPRGAAVVAGVPPTTRGEDRPDMRREEAAR</sequence>
<comment type="catalytic activity">
    <reaction evidence="1 6">
        <text>Hydrolysis of terminal non-reducing beta-D-galactose residues in beta-D-galactosides.</text>
        <dbReference type="EC" id="3.2.1.23"/>
    </reaction>
</comment>
<dbReference type="CDD" id="cd03143">
    <property type="entry name" value="A4_beta-galactosidase_middle_domain"/>
    <property type="match status" value="1"/>
</dbReference>
<keyword evidence="4 6" id="KW-0378">Hydrolase</keyword>
<evidence type="ECO:0000256" key="5">
    <source>
        <dbReference type="ARBA" id="ARBA00023295"/>
    </source>
</evidence>
<dbReference type="PANTHER" id="PTHR36447:SF1">
    <property type="entry name" value="BETA-GALACTOSIDASE GANA"/>
    <property type="match status" value="1"/>
</dbReference>
<gene>
    <name evidence="11" type="ORF">KIN34_00060</name>
</gene>
<evidence type="ECO:0000259" key="10">
    <source>
        <dbReference type="Pfam" id="PF08533"/>
    </source>
</evidence>